<feature type="compositionally biased region" description="Basic and acidic residues" evidence="1">
    <location>
        <begin position="7"/>
        <end position="21"/>
    </location>
</feature>
<feature type="compositionally biased region" description="Polar residues" evidence="1">
    <location>
        <begin position="116"/>
        <end position="135"/>
    </location>
</feature>
<reference evidence="2" key="1">
    <citation type="submission" date="2020-03" db="EMBL/GenBank/DDBJ databases">
        <authorList>
            <person name="Weist P."/>
        </authorList>
    </citation>
    <scope>NUCLEOTIDE SEQUENCE</scope>
</reference>
<gene>
    <name evidence="2" type="ORF">PLEPLA_LOCUS3353</name>
</gene>
<sequence>MSPFTKSCHEQTAEAAEDKSKSAGSEGIASLTGIYHPPTLRVTVQSRLFYFGGGHLFPATLVHFGFKQHPRSPMGFLVLGVCRAPSAAAALSVHAPPNPPLLSPCGRRGLERTQDTSRALSLSAPAQSGPTSAQKTEGRRKSEEGEG</sequence>
<evidence type="ECO:0000313" key="3">
    <source>
        <dbReference type="Proteomes" id="UP001153269"/>
    </source>
</evidence>
<dbReference type="Proteomes" id="UP001153269">
    <property type="component" value="Unassembled WGS sequence"/>
</dbReference>
<evidence type="ECO:0000313" key="2">
    <source>
        <dbReference type="EMBL" id="CAB1415635.1"/>
    </source>
</evidence>
<accession>A0A9N7Y2K2</accession>
<evidence type="ECO:0000256" key="1">
    <source>
        <dbReference type="SAM" id="MobiDB-lite"/>
    </source>
</evidence>
<feature type="compositionally biased region" description="Basic and acidic residues" evidence="1">
    <location>
        <begin position="136"/>
        <end position="147"/>
    </location>
</feature>
<feature type="region of interest" description="Disordered" evidence="1">
    <location>
        <begin position="92"/>
        <end position="147"/>
    </location>
</feature>
<dbReference type="AlphaFoldDB" id="A0A9N7Y2K2"/>
<protein>
    <submittedName>
        <fullName evidence="2">Uncharacterized protein</fullName>
    </submittedName>
</protein>
<name>A0A9N7Y2K2_PLEPL</name>
<keyword evidence="3" id="KW-1185">Reference proteome</keyword>
<feature type="region of interest" description="Disordered" evidence="1">
    <location>
        <begin position="1"/>
        <end position="24"/>
    </location>
</feature>
<comment type="caution">
    <text evidence="2">The sequence shown here is derived from an EMBL/GenBank/DDBJ whole genome shotgun (WGS) entry which is preliminary data.</text>
</comment>
<dbReference type="EMBL" id="CADEAL010000166">
    <property type="protein sequence ID" value="CAB1415635.1"/>
    <property type="molecule type" value="Genomic_DNA"/>
</dbReference>
<proteinExistence type="predicted"/>
<organism evidence="2 3">
    <name type="scientific">Pleuronectes platessa</name>
    <name type="common">European plaice</name>
    <dbReference type="NCBI Taxonomy" id="8262"/>
    <lineage>
        <taxon>Eukaryota</taxon>
        <taxon>Metazoa</taxon>
        <taxon>Chordata</taxon>
        <taxon>Craniata</taxon>
        <taxon>Vertebrata</taxon>
        <taxon>Euteleostomi</taxon>
        <taxon>Actinopterygii</taxon>
        <taxon>Neopterygii</taxon>
        <taxon>Teleostei</taxon>
        <taxon>Neoteleostei</taxon>
        <taxon>Acanthomorphata</taxon>
        <taxon>Carangaria</taxon>
        <taxon>Pleuronectiformes</taxon>
        <taxon>Pleuronectoidei</taxon>
        <taxon>Pleuronectidae</taxon>
        <taxon>Pleuronectes</taxon>
    </lineage>
</organism>